<dbReference type="PANTHER" id="PTHR46672:SF1">
    <property type="entry name" value="OS08G0103600 PROTEIN"/>
    <property type="match status" value="1"/>
</dbReference>
<dbReference type="SUPFAM" id="SSF54695">
    <property type="entry name" value="POZ domain"/>
    <property type="match status" value="1"/>
</dbReference>
<evidence type="ECO:0000259" key="1">
    <source>
        <dbReference type="PROSITE" id="PS50097"/>
    </source>
</evidence>
<dbReference type="Gene3D" id="3.30.710.10">
    <property type="entry name" value="Potassium Channel Kv1.1, Chain A"/>
    <property type="match status" value="1"/>
</dbReference>
<evidence type="ECO:0000313" key="3">
    <source>
        <dbReference type="WBParaSite" id="PDA_v2.g5422.t1"/>
    </source>
</evidence>
<dbReference type="WBParaSite" id="PDA_v2.g5422.t1">
    <property type="protein sequence ID" value="PDA_v2.g5422.t1"/>
    <property type="gene ID" value="PDA_v2.g5422"/>
</dbReference>
<dbReference type="PANTHER" id="PTHR46672">
    <property type="entry name" value="OS08G0495500 PROTEIN-RELATED"/>
    <property type="match status" value="1"/>
</dbReference>
<dbReference type="PROSITE" id="PS50097">
    <property type="entry name" value="BTB"/>
    <property type="match status" value="1"/>
</dbReference>
<proteinExistence type="predicted"/>
<dbReference type="Proteomes" id="UP000887578">
    <property type="component" value="Unplaced"/>
</dbReference>
<name>A0A914R1Z2_9BILA</name>
<protein>
    <submittedName>
        <fullName evidence="3">BTB domain-containing protein</fullName>
    </submittedName>
</protein>
<dbReference type="InterPro" id="IPR044714">
    <property type="entry name" value="AtSIBP1-like"/>
</dbReference>
<dbReference type="SMART" id="SM00225">
    <property type="entry name" value="BTB"/>
    <property type="match status" value="1"/>
</dbReference>
<reference evidence="3" key="1">
    <citation type="submission" date="2022-11" db="UniProtKB">
        <authorList>
            <consortium name="WormBaseParasite"/>
        </authorList>
    </citation>
    <scope>IDENTIFICATION</scope>
</reference>
<dbReference type="InterPro" id="IPR011333">
    <property type="entry name" value="SKP1/BTB/POZ_sf"/>
</dbReference>
<keyword evidence="2" id="KW-1185">Reference proteome</keyword>
<organism evidence="2 3">
    <name type="scientific">Panagrolaimus davidi</name>
    <dbReference type="NCBI Taxonomy" id="227884"/>
    <lineage>
        <taxon>Eukaryota</taxon>
        <taxon>Metazoa</taxon>
        <taxon>Ecdysozoa</taxon>
        <taxon>Nematoda</taxon>
        <taxon>Chromadorea</taxon>
        <taxon>Rhabditida</taxon>
        <taxon>Tylenchina</taxon>
        <taxon>Panagrolaimomorpha</taxon>
        <taxon>Panagrolaimoidea</taxon>
        <taxon>Panagrolaimidae</taxon>
        <taxon>Panagrolaimus</taxon>
    </lineage>
</organism>
<dbReference type="CDD" id="cd14733">
    <property type="entry name" value="BACK"/>
    <property type="match status" value="1"/>
</dbReference>
<accession>A0A914R1Z2</accession>
<dbReference type="InterPro" id="IPR000210">
    <property type="entry name" value="BTB/POZ_dom"/>
</dbReference>
<dbReference type="Pfam" id="PF00651">
    <property type="entry name" value="BTB"/>
    <property type="match status" value="1"/>
</dbReference>
<dbReference type="AlphaFoldDB" id="A0A914R1Z2"/>
<feature type="domain" description="BTB" evidence="1">
    <location>
        <begin position="250"/>
        <end position="315"/>
    </location>
</feature>
<evidence type="ECO:0000313" key="2">
    <source>
        <dbReference type="Proteomes" id="UP000887578"/>
    </source>
</evidence>
<dbReference type="CDD" id="cd18186">
    <property type="entry name" value="BTB_POZ_ZBTB_KLHL-like"/>
    <property type="match status" value="1"/>
</dbReference>
<sequence>MSNTNPASLISYIFRSDFVDSPTTSKSSHTRKRRRSMHEEYRCLLEQGKLSLVQMDNETFIYWVMDDSQKIAIYCKICEKFLGPKKGGSFFTHVRTCKNQIFSNTLPSASISQQQKEDFSFTVVDAIQKDLNLFTHLNNEAFKQCIQKALIIGFEVKLPGYGPPDASELFKNASMESIVNNTSNVVASEVEEPSSEWNNILPKNELLSPFIKNEESITTSPSFETKNIIFDALRSASTLGEEIFNANEYTDVILNTSDGKEIAAHRCFLSRASAVFKNTFDQNPNSLLKIDIEFDEIITLKAVHFCYGNYFVIDGYEKQLLKFAKIYQFHELKERCLSNLFDTVTLLNVCKIVEIAYEHNCEYLKQKCVQTILENKEALGKETINKLTPPVLCDILFAQ</sequence>